<name>A0ACC0Y725_9ROSI</name>
<dbReference type="EMBL" id="CM047743">
    <property type="protein sequence ID" value="KAJ0030143.1"/>
    <property type="molecule type" value="Genomic_DNA"/>
</dbReference>
<proteinExistence type="predicted"/>
<reference evidence="2" key="1">
    <citation type="journal article" date="2023" name="G3 (Bethesda)">
        <title>Genome assembly and association tests identify interacting loci associated with vigor, precocity, and sex in interspecific pistachio rootstocks.</title>
        <authorList>
            <person name="Palmer W."/>
            <person name="Jacygrad E."/>
            <person name="Sagayaradj S."/>
            <person name="Cavanaugh K."/>
            <person name="Han R."/>
            <person name="Bertier L."/>
            <person name="Beede B."/>
            <person name="Kafkas S."/>
            <person name="Golino D."/>
            <person name="Preece J."/>
            <person name="Michelmore R."/>
        </authorList>
    </citation>
    <scope>NUCLEOTIDE SEQUENCE [LARGE SCALE GENOMIC DNA]</scope>
</reference>
<evidence type="ECO:0000313" key="2">
    <source>
        <dbReference type="Proteomes" id="UP001163603"/>
    </source>
</evidence>
<evidence type="ECO:0000313" key="1">
    <source>
        <dbReference type="EMBL" id="KAJ0030143.1"/>
    </source>
</evidence>
<comment type="caution">
    <text evidence="1">The sequence shown here is derived from an EMBL/GenBank/DDBJ whole genome shotgun (WGS) entry which is preliminary data.</text>
</comment>
<accession>A0ACC0Y725</accession>
<protein>
    <submittedName>
        <fullName evidence="1">Uncharacterized protein</fullName>
    </submittedName>
</protein>
<gene>
    <name evidence="1" type="ORF">Pint_14291</name>
</gene>
<organism evidence="1 2">
    <name type="scientific">Pistacia integerrima</name>
    <dbReference type="NCBI Taxonomy" id="434235"/>
    <lineage>
        <taxon>Eukaryota</taxon>
        <taxon>Viridiplantae</taxon>
        <taxon>Streptophyta</taxon>
        <taxon>Embryophyta</taxon>
        <taxon>Tracheophyta</taxon>
        <taxon>Spermatophyta</taxon>
        <taxon>Magnoliopsida</taxon>
        <taxon>eudicotyledons</taxon>
        <taxon>Gunneridae</taxon>
        <taxon>Pentapetalae</taxon>
        <taxon>rosids</taxon>
        <taxon>malvids</taxon>
        <taxon>Sapindales</taxon>
        <taxon>Anacardiaceae</taxon>
        <taxon>Pistacia</taxon>
    </lineage>
</organism>
<sequence>MPLFENEIDVGPRQMAGRGRITAFEGRTQTPGMLRHGPFPGRRSLEPLPPPELLEDKIAVQAAEIEQLAGDNHRLAASHVSLRQELAAAQQEIPRLKAHIRSIHAESDIQIRVLLSKIAKMEDNIRAGESVKKDLQQAHIEAQNLVRARQELTVKLQQVSQELQRARLDVKSLPDLHAELDSLRQEHQRLRATFEYEKGKNIEKVEQLKATEKDLIGMAREMEKLKAEVMNAEMRVHAPIPYTGGYMNHSHSYPPPVQGSAIYVNGYGQPLVHMGVVPTIEGSIPHGSGNEVAASSVVGVAAVPATSGGAVWGGPYDPSLARR</sequence>
<keyword evidence="2" id="KW-1185">Reference proteome</keyword>
<dbReference type="Proteomes" id="UP001163603">
    <property type="component" value="Chromosome 8"/>
</dbReference>